<sequence length="135" mass="15779">MSGLELIARDSKSEIERNAEAATVYFSAVQNKDDDERNWSFSYLREQLLLKDSQELFRRYQVRVQHALFVELLVFNLVYNAIAFGAFIILPNQVFSRFNRTYNPTDILHSADHKCSVAFPKETLQRNVRCCCYNS</sequence>
<evidence type="ECO:0000313" key="3">
    <source>
        <dbReference type="Proteomes" id="UP000887116"/>
    </source>
</evidence>
<dbReference type="OrthoDB" id="6428557at2759"/>
<name>A0A8X6G8X4_TRICU</name>
<dbReference type="EMBL" id="BMAO01031707">
    <property type="protein sequence ID" value="GFQ77083.1"/>
    <property type="molecule type" value="Genomic_DNA"/>
</dbReference>
<dbReference type="AlphaFoldDB" id="A0A8X6G8X4"/>
<organism evidence="2 3">
    <name type="scientific">Trichonephila clavata</name>
    <name type="common">Joro spider</name>
    <name type="synonym">Nephila clavata</name>
    <dbReference type="NCBI Taxonomy" id="2740835"/>
    <lineage>
        <taxon>Eukaryota</taxon>
        <taxon>Metazoa</taxon>
        <taxon>Ecdysozoa</taxon>
        <taxon>Arthropoda</taxon>
        <taxon>Chelicerata</taxon>
        <taxon>Arachnida</taxon>
        <taxon>Araneae</taxon>
        <taxon>Araneomorphae</taxon>
        <taxon>Entelegynae</taxon>
        <taxon>Araneoidea</taxon>
        <taxon>Nephilidae</taxon>
        <taxon>Trichonephila</taxon>
    </lineage>
</organism>
<evidence type="ECO:0000256" key="1">
    <source>
        <dbReference type="SAM" id="Phobius"/>
    </source>
</evidence>
<accession>A0A8X6G8X4</accession>
<dbReference type="Proteomes" id="UP000887116">
    <property type="component" value="Unassembled WGS sequence"/>
</dbReference>
<keyword evidence="3" id="KW-1185">Reference proteome</keyword>
<keyword evidence="1" id="KW-1133">Transmembrane helix</keyword>
<keyword evidence="1" id="KW-0812">Transmembrane</keyword>
<gene>
    <name evidence="2" type="primary">AVEN_86423_1</name>
    <name evidence="2" type="ORF">TNCT_192831</name>
</gene>
<evidence type="ECO:0000313" key="2">
    <source>
        <dbReference type="EMBL" id="GFQ77083.1"/>
    </source>
</evidence>
<comment type="caution">
    <text evidence="2">The sequence shown here is derived from an EMBL/GenBank/DDBJ whole genome shotgun (WGS) entry which is preliminary data.</text>
</comment>
<protein>
    <submittedName>
        <fullName evidence="2">AC_N domain-containing protein</fullName>
    </submittedName>
</protein>
<proteinExistence type="predicted"/>
<keyword evidence="1" id="KW-0472">Membrane</keyword>
<reference evidence="2" key="1">
    <citation type="submission" date="2020-07" db="EMBL/GenBank/DDBJ databases">
        <title>Multicomponent nature underlies the extraordinary mechanical properties of spider dragline silk.</title>
        <authorList>
            <person name="Kono N."/>
            <person name="Nakamura H."/>
            <person name="Mori M."/>
            <person name="Yoshida Y."/>
            <person name="Ohtoshi R."/>
            <person name="Malay A.D."/>
            <person name="Moran D.A.P."/>
            <person name="Tomita M."/>
            <person name="Numata K."/>
            <person name="Arakawa K."/>
        </authorList>
    </citation>
    <scope>NUCLEOTIDE SEQUENCE</scope>
</reference>
<feature type="transmembrane region" description="Helical" evidence="1">
    <location>
        <begin position="68"/>
        <end position="90"/>
    </location>
</feature>